<keyword evidence="3" id="KW-1185">Reference proteome</keyword>
<gene>
    <name evidence="2" type="ORF">SAMN06265373_10898</name>
</gene>
<accession>A0ABY1PDB3</accession>
<evidence type="ECO:0000313" key="3">
    <source>
        <dbReference type="Proteomes" id="UP001157961"/>
    </source>
</evidence>
<evidence type="ECO:0000256" key="1">
    <source>
        <dbReference type="SAM" id="Phobius"/>
    </source>
</evidence>
<proteinExistence type="predicted"/>
<evidence type="ECO:0000313" key="2">
    <source>
        <dbReference type="EMBL" id="SMP31917.1"/>
    </source>
</evidence>
<dbReference type="Proteomes" id="UP001157961">
    <property type="component" value="Unassembled WGS sequence"/>
</dbReference>
<organism evidence="2 3">
    <name type="scientific">Shimia sagamensis</name>
    <dbReference type="NCBI Taxonomy" id="1566352"/>
    <lineage>
        <taxon>Bacteria</taxon>
        <taxon>Pseudomonadati</taxon>
        <taxon>Pseudomonadota</taxon>
        <taxon>Alphaproteobacteria</taxon>
        <taxon>Rhodobacterales</taxon>
        <taxon>Roseobacteraceae</taxon>
    </lineage>
</organism>
<feature type="transmembrane region" description="Helical" evidence="1">
    <location>
        <begin position="12"/>
        <end position="32"/>
    </location>
</feature>
<dbReference type="EMBL" id="FXTY01000008">
    <property type="protein sequence ID" value="SMP31917.1"/>
    <property type="molecule type" value="Genomic_DNA"/>
</dbReference>
<feature type="transmembrane region" description="Helical" evidence="1">
    <location>
        <begin position="38"/>
        <end position="60"/>
    </location>
</feature>
<protein>
    <recommendedName>
        <fullName evidence="4">AtpZ/AtpI family protein</fullName>
    </recommendedName>
</protein>
<name>A0ABY1PDB3_9RHOB</name>
<keyword evidence="1" id="KW-0472">Membrane</keyword>
<keyword evidence="1" id="KW-0812">Transmembrane</keyword>
<dbReference type="RefSeq" id="WP_283427400.1">
    <property type="nucleotide sequence ID" value="NZ_FXTY01000008.1"/>
</dbReference>
<keyword evidence="1" id="KW-1133">Transmembrane helix</keyword>
<comment type="caution">
    <text evidence="2">The sequence shown here is derived from an EMBL/GenBank/DDBJ whole genome shotgun (WGS) entry which is preliminary data.</text>
</comment>
<reference evidence="2 3" key="1">
    <citation type="submission" date="2017-05" db="EMBL/GenBank/DDBJ databases">
        <authorList>
            <person name="Varghese N."/>
            <person name="Submissions S."/>
        </authorList>
    </citation>
    <scope>NUCLEOTIDE SEQUENCE [LARGE SCALE GENOMIC DNA]</scope>
    <source>
        <strain evidence="2 3">DSM 29734</strain>
    </source>
</reference>
<sequence length="65" mass="7145">MANYRSKMREKLVAVLPFVMPAIGGMLGVIYLNTADGFPIPFLWVGIGILGGWLAGRVLVRLLDR</sequence>
<evidence type="ECO:0008006" key="4">
    <source>
        <dbReference type="Google" id="ProtNLM"/>
    </source>
</evidence>